<evidence type="ECO:0000313" key="2">
    <source>
        <dbReference type="EMBL" id="MBM9467017.1"/>
    </source>
</evidence>
<dbReference type="RefSeq" id="WP_205259946.1">
    <property type="nucleotide sequence ID" value="NZ_JAERWK010000008.1"/>
</dbReference>
<comment type="caution">
    <text evidence="2">The sequence shown here is derived from an EMBL/GenBank/DDBJ whole genome shotgun (WGS) entry which is preliminary data.</text>
</comment>
<dbReference type="AlphaFoldDB" id="A0A938YEM4"/>
<keyword evidence="3" id="KW-1185">Reference proteome</keyword>
<keyword evidence="1" id="KW-0862">Zinc</keyword>
<sequence>MAPDLTGDLGDVLGVFAHPDDEAYLAAGLLARAVDAGRRVTCITATRGEAGFGVDDPRPPADRAAVRTTELAACLAILGVTDHRWFDYPDGGCAGVDDAEAADRIAAVVREVRPDTVLTFGPDGGTGHPDHVAVCRWTTLALSTLADPPRLLHGTKTRRWTQEVFGGTAPAGVMMVDGLEPERVDEADLAVWFTCDDELLDRKIAALRAQASQVEPFIAAVGLPTYRAFNREEFFRAPTAADAGEIERARGWAR</sequence>
<proteinExistence type="predicted"/>
<dbReference type="PANTHER" id="PTHR12993">
    <property type="entry name" value="N-ACETYLGLUCOSAMINYL-PHOSPHATIDYLINOSITOL DE-N-ACETYLASE-RELATED"/>
    <property type="match status" value="1"/>
</dbReference>
<protein>
    <submittedName>
        <fullName evidence="2">PIG-L family deacetylase</fullName>
    </submittedName>
</protein>
<dbReference type="InterPro" id="IPR024078">
    <property type="entry name" value="LmbE-like_dom_sf"/>
</dbReference>
<accession>A0A938YEM4</accession>
<evidence type="ECO:0000256" key="1">
    <source>
        <dbReference type="ARBA" id="ARBA00022833"/>
    </source>
</evidence>
<dbReference type="PANTHER" id="PTHR12993:SF26">
    <property type="entry name" value="1D-MYO-INOSITOL 2-ACETAMIDO-2-DEOXY-ALPHA-D-GLUCOPYRANOSIDE DEACETYLASE"/>
    <property type="match status" value="1"/>
</dbReference>
<dbReference type="Pfam" id="PF02585">
    <property type="entry name" value="PIG-L"/>
    <property type="match status" value="1"/>
</dbReference>
<evidence type="ECO:0000313" key="3">
    <source>
        <dbReference type="Proteomes" id="UP000663792"/>
    </source>
</evidence>
<dbReference type="Gene3D" id="3.40.50.10320">
    <property type="entry name" value="LmbE-like"/>
    <property type="match status" value="1"/>
</dbReference>
<dbReference type="GO" id="GO:0016137">
    <property type="term" value="P:glycoside metabolic process"/>
    <property type="evidence" value="ECO:0007669"/>
    <property type="project" value="UniProtKB-ARBA"/>
</dbReference>
<dbReference type="SUPFAM" id="SSF102588">
    <property type="entry name" value="LmbE-like"/>
    <property type="match status" value="1"/>
</dbReference>
<dbReference type="GO" id="GO:0016811">
    <property type="term" value="F:hydrolase activity, acting on carbon-nitrogen (but not peptide) bonds, in linear amides"/>
    <property type="evidence" value="ECO:0007669"/>
    <property type="project" value="TreeGrafter"/>
</dbReference>
<gene>
    <name evidence="2" type="ORF">JL106_06930</name>
</gene>
<dbReference type="InterPro" id="IPR003737">
    <property type="entry name" value="GlcNAc_PI_deacetylase-related"/>
</dbReference>
<dbReference type="Proteomes" id="UP000663792">
    <property type="component" value="Unassembled WGS sequence"/>
</dbReference>
<name>A0A938YEM4_9ACTN</name>
<reference evidence="2" key="1">
    <citation type="submission" date="2021-01" db="EMBL/GenBank/DDBJ databases">
        <title>YIM 132084 draft genome.</title>
        <authorList>
            <person name="An D."/>
        </authorList>
    </citation>
    <scope>NUCLEOTIDE SEQUENCE</scope>
    <source>
        <strain evidence="2">YIM 132084</strain>
    </source>
</reference>
<organism evidence="2 3">
    <name type="scientific">Nakamurella leprariae</name>
    <dbReference type="NCBI Taxonomy" id="2803911"/>
    <lineage>
        <taxon>Bacteria</taxon>
        <taxon>Bacillati</taxon>
        <taxon>Actinomycetota</taxon>
        <taxon>Actinomycetes</taxon>
        <taxon>Nakamurellales</taxon>
        <taxon>Nakamurellaceae</taxon>
        <taxon>Nakamurella</taxon>
    </lineage>
</organism>
<dbReference type="EMBL" id="JAERWK010000008">
    <property type="protein sequence ID" value="MBM9467017.1"/>
    <property type="molecule type" value="Genomic_DNA"/>
</dbReference>